<dbReference type="Proteomes" id="UP000294963">
    <property type="component" value="Unassembled WGS sequence"/>
</dbReference>
<proteinExistence type="predicted"/>
<name>A0A4R1Y0K0_ACICA</name>
<dbReference type="NCBIfam" id="NF045615">
    <property type="entry name" value="efflu_CzcI_Acin"/>
    <property type="match status" value="1"/>
</dbReference>
<evidence type="ECO:0008006" key="3">
    <source>
        <dbReference type="Google" id="ProtNLM"/>
    </source>
</evidence>
<gene>
    <name evidence="1" type="ORF">EC844_10345</name>
</gene>
<sequence length="131" mass="15102">MFIFQGVWNVAAAFCGHENATEQATTYPNHFGHHQSVMCESEEQKQTQQQNINLSKTLESSANFLEYIQDDHHDHLPSFAHFIMVELQQKTKPLCWGNYIQKQIIDRDNLYKSPHLKSLNPPPELVPLLVG</sequence>
<dbReference type="EMBL" id="SLVJ01000003">
    <property type="protein sequence ID" value="TCM69102.1"/>
    <property type="molecule type" value="Genomic_DNA"/>
</dbReference>
<reference evidence="1 2" key="1">
    <citation type="submission" date="2019-03" db="EMBL/GenBank/DDBJ databases">
        <title>Genomic analyses of the natural microbiome of Caenorhabditis elegans.</title>
        <authorList>
            <person name="Samuel B."/>
        </authorList>
    </citation>
    <scope>NUCLEOTIDE SEQUENCE [LARGE SCALE GENOMIC DNA]</scope>
    <source>
        <strain evidence="1 2">JUb89</strain>
    </source>
</reference>
<dbReference type="AlphaFoldDB" id="A0A4R1Y0K0"/>
<dbReference type="InterPro" id="IPR054660">
    <property type="entry name" value="CzcI-like"/>
</dbReference>
<organism evidence="1 2">
    <name type="scientific">Acinetobacter calcoaceticus</name>
    <dbReference type="NCBI Taxonomy" id="471"/>
    <lineage>
        <taxon>Bacteria</taxon>
        <taxon>Pseudomonadati</taxon>
        <taxon>Pseudomonadota</taxon>
        <taxon>Gammaproteobacteria</taxon>
        <taxon>Moraxellales</taxon>
        <taxon>Moraxellaceae</taxon>
        <taxon>Acinetobacter</taxon>
        <taxon>Acinetobacter calcoaceticus/baumannii complex</taxon>
    </lineage>
</organism>
<accession>A0A4R1Y0K0</accession>
<evidence type="ECO:0000313" key="2">
    <source>
        <dbReference type="Proteomes" id="UP000294963"/>
    </source>
</evidence>
<keyword evidence="2" id="KW-1185">Reference proteome</keyword>
<evidence type="ECO:0000313" key="1">
    <source>
        <dbReference type="EMBL" id="TCM69102.1"/>
    </source>
</evidence>
<protein>
    <recommendedName>
        <fullName evidence="3">Cation transporter</fullName>
    </recommendedName>
</protein>
<comment type="caution">
    <text evidence="1">The sequence shown here is derived from an EMBL/GenBank/DDBJ whole genome shotgun (WGS) entry which is preliminary data.</text>
</comment>